<reference evidence="1 2" key="1">
    <citation type="submission" date="2018-11" db="EMBL/GenBank/DDBJ databases">
        <authorList>
            <consortium name="Pathogen Informatics"/>
        </authorList>
    </citation>
    <scope>NUCLEOTIDE SEQUENCE [LARGE SCALE GENOMIC DNA]</scope>
</reference>
<keyword evidence="2" id="KW-1185">Reference proteome</keyword>
<dbReference type="EMBL" id="UZAH01004199">
    <property type="protein sequence ID" value="VDO26451.1"/>
    <property type="molecule type" value="Genomic_DNA"/>
</dbReference>
<evidence type="ECO:0000313" key="2">
    <source>
        <dbReference type="Proteomes" id="UP000050761"/>
    </source>
</evidence>
<sequence>MKKKLLYPGSSDTFENRQAVKATLASINAKTHKLLEAAGRQTPPPKPDRGPKNNVTYSLSEINKDIKEWMFEADMVLTPEQAKAIDDGQEDTPARSKRACITNPSGLWNPAIPINYTFDSSLCEFVQFLTGLVVLRYCIGIQRHQNEVPRKFEMHFLKDNSSPSIEHRVVFVI</sequence>
<accession>A0A183F8U1</accession>
<accession>A0A3P7TXC7</accession>
<reference evidence="3" key="2">
    <citation type="submission" date="2019-09" db="UniProtKB">
        <authorList>
            <consortium name="WormBaseParasite"/>
        </authorList>
    </citation>
    <scope>IDENTIFICATION</scope>
</reference>
<name>A0A183F8U1_HELPZ</name>
<evidence type="ECO:0000313" key="1">
    <source>
        <dbReference type="EMBL" id="VDO26451.1"/>
    </source>
</evidence>
<organism evidence="2 3">
    <name type="scientific">Heligmosomoides polygyrus</name>
    <name type="common">Parasitic roundworm</name>
    <dbReference type="NCBI Taxonomy" id="6339"/>
    <lineage>
        <taxon>Eukaryota</taxon>
        <taxon>Metazoa</taxon>
        <taxon>Ecdysozoa</taxon>
        <taxon>Nematoda</taxon>
        <taxon>Chromadorea</taxon>
        <taxon>Rhabditida</taxon>
        <taxon>Rhabditina</taxon>
        <taxon>Rhabditomorpha</taxon>
        <taxon>Strongyloidea</taxon>
        <taxon>Heligmosomidae</taxon>
        <taxon>Heligmosomoides</taxon>
    </lineage>
</organism>
<evidence type="ECO:0000313" key="3">
    <source>
        <dbReference type="WBParaSite" id="HPBE_0000258301-mRNA-1"/>
    </source>
</evidence>
<dbReference type="OrthoDB" id="5866228at2759"/>
<proteinExistence type="predicted"/>
<dbReference type="AlphaFoldDB" id="A0A183F8U1"/>
<dbReference type="Proteomes" id="UP000050761">
    <property type="component" value="Unassembled WGS sequence"/>
</dbReference>
<gene>
    <name evidence="1" type="ORF">HPBE_LOCUS2584</name>
</gene>
<protein>
    <submittedName>
        <fullName evidence="3">DDE_Tnp_1_7 domain-containing protein</fullName>
    </submittedName>
</protein>
<dbReference type="WBParaSite" id="HPBE_0000258301-mRNA-1">
    <property type="protein sequence ID" value="HPBE_0000258301-mRNA-1"/>
    <property type="gene ID" value="HPBE_0000258301"/>
</dbReference>